<dbReference type="CDD" id="cd09110">
    <property type="entry name" value="PLDc_CLS_1"/>
    <property type="match status" value="1"/>
</dbReference>
<dbReference type="AlphaFoldDB" id="A0ABD4T2G6"/>
<feature type="domain" description="PLD phosphodiesterase" evidence="1">
    <location>
        <begin position="340"/>
        <end position="367"/>
    </location>
</feature>
<dbReference type="SMART" id="SM00155">
    <property type="entry name" value="PLDc"/>
    <property type="match status" value="2"/>
</dbReference>
<dbReference type="GO" id="GO:0032049">
    <property type="term" value="P:cardiolipin biosynthetic process"/>
    <property type="evidence" value="ECO:0007669"/>
    <property type="project" value="UniProtKB-ARBA"/>
</dbReference>
<dbReference type="PROSITE" id="PS50035">
    <property type="entry name" value="PLD"/>
    <property type="match status" value="2"/>
</dbReference>
<dbReference type="Gene3D" id="3.30.870.10">
    <property type="entry name" value="Endonuclease Chain A"/>
    <property type="match status" value="2"/>
</dbReference>
<dbReference type="RefSeq" id="WP_166274826.1">
    <property type="nucleotide sequence ID" value="NZ_JTHE03000044.1"/>
</dbReference>
<dbReference type="Proteomes" id="UP000031561">
    <property type="component" value="Unassembled WGS sequence"/>
</dbReference>
<dbReference type="InterPro" id="IPR025202">
    <property type="entry name" value="PLD-like_dom"/>
</dbReference>
<reference evidence="2 3" key="1">
    <citation type="journal article" date="2015" name="Genome Announc.">
        <title>Draft Genome Sequence of Filamentous Marine Cyanobacterium Lyngbya confervoides Strain BDU141951.</title>
        <authorList>
            <person name="Chandrababunaidu M.M."/>
            <person name="Sen D."/>
            <person name="Tripathy S."/>
        </authorList>
    </citation>
    <scope>NUCLEOTIDE SEQUENCE [LARGE SCALE GENOMIC DNA]</scope>
    <source>
        <strain evidence="2 3">BDU141951</strain>
    </source>
</reference>
<name>A0ABD4T2G6_9CYAN</name>
<evidence type="ECO:0000313" key="3">
    <source>
        <dbReference type="Proteomes" id="UP000031561"/>
    </source>
</evidence>
<evidence type="ECO:0000259" key="1">
    <source>
        <dbReference type="PROSITE" id="PS50035"/>
    </source>
</evidence>
<dbReference type="SUPFAM" id="SSF56024">
    <property type="entry name" value="Phospholipase D/nuclease"/>
    <property type="match status" value="2"/>
</dbReference>
<feature type="domain" description="PLD phosphodiesterase" evidence="1">
    <location>
        <begin position="162"/>
        <end position="189"/>
    </location>
</feature>
<evidence type="ECO:0000313" key="2">
    <source>
        <dbReference type="EMBL" id="MCM1982816.1"/>
    </source>
</evidence>
<dbReference type="PANTHER" id="PTHR21248">
    <property type="entry name" value="CARDIOLIPIN SYNTHASE"/>
    <property type="match status" value="1"/>
</dbReference>
<keyword evidence="3" id="KW-1185">Reference proteome</keyword>
<organism evidence="2 3">
    <name type="scientific">Lyngbya confervoides BDU141951</name>
    <dbReference type="NCBI Taxonomy" id="1574623"/>
    <lineage>
        <taxon>Bacteria</taxon>
        <taxon>Bacillati</taxon>
        <taxon>Cyanobacteriota</taxon>
        <taxon>Cyanophyceae</taxon>
        <taxon>Oscillatoriophycideae</taxon>
        <taxon>Oscillatoriales</taxon>
        <taxon>Microcoleaceae</taxon>
        <taxon>Lyngbya</taxon>
    </lineage>
</organism>
<protein>
    <submittedName>
        <fullName evidence="2">Phosphatidylserine/phosphatidylglycerophosphate/ cardiolipin synthase family protein</fullName>
    </submittedName>
</protein>
<accession>A0ABD4T2G6</accession>
<sequence>MILLILQGLLVALLGLTLLILLSLYIRGAFQSSVQYRVKHAPSPSDPTLAVALSSLSTSFLSQGTMTHFWSCPDQIQQARLEAIFQAQQRIYFETFYMTPGRRARDFAAAVTQKAAEGVEVLLLLDSYGTSSLPRRYWQRLRRAGVQVVFFNSFNWRAPANFAGRTHRKLLVVDSKIALLGGAGISDDWDGDENAAPWLDIELQVEGDLIPFLEGQFLQHWTYGGGEVNLALSRFAGETQAPQAPFMITPGNNPTYRYSPIKSLKENLIGVAQERLWIASPYLLPDDNLRSLLVEAKQAGVDVRLLTACAQQIDKPYVYYAAFELYGELLAADIAIYEYQPSMIHAKMILMDRQWVNTGSANFDSRSFFHNDELDLTANAPELVKQIEQVFQQAFACSQRVTLQNWQNRSWIRHRLMGRVIGFVQWQL</sequence>
<dbReference type="InterPro" id="IPR001736">
    <property type="entry name" value="PLipase_D/transphosphatidylase"/>
</dbReference>
<proteinExistence type="predicted"/>
<dbReference type="Pfam" id="PF13091">
    <property type="entry name" value="PLDc_2"/>
    <property type="match status" value="2"/>
</dbReference>
<dbReference type="EMBL" id="JTHE03000044">
    <property type="protein sequence ID" value="MCM1982816.1"/>
    <property type="molecule type" value="Genomic_DNA"/>
</dbReference>
<dbReference type="PANTHER" id="PTHR21248:SF22">
    <property type="entry name" value="PHOSPHOLIPASE D"/>
    <property type="match status" value="1"/>
</dbReference>
<dbReference type="GO" id="GO:0030572">
    <property type="term" value="F:phosphatidyltransferase activity"/>
    <property type="evidence" value="ECO:0007669"/>
    <property type="project" value="UniProtKB-ARBA"/>
</dbReference>
<dbReference type="CDD" id="cd09159">
    <property type="entry name" value="PLDc_ybhO_like_2"/>
    <property type="match status" value="1"/>
</dbReference>
<gene>
    <name evidence="2" type="ORF">QQ91_0008270</name>
</gene>
<comment type="caution">
    <text evidence="2">The sequence shown here is derived from an EMBL/GenBank/DDBJ whole genome shotgun (WGS) entry which is preliminary data.</text>
</comment>